<keyword evidence="1" id="KW-1133">Transmembrane helix</keyword>
<keyword evidence="1" id="KW-0812">Transmembrane</keyword>
<sequence length="334" mass="34422">MTSFTSPTDSTASGRHDEPPTLRQIDWLAVAPWLLIARAPAALIGWPLVFAGLGAVLLDQGILEATRLGAEGADPLASAVRHLASWPQAYVELVTTGTLFSSTLAVFATIGRALGWLVVGLLVVETVGNKLTGTTPPGVIRIARNALGLMPSLAAAVAMPSIAALLLAGGLRSVAWLSDGQLPALVWAVLAVGVGFPLLLLAGGALLLSPLIVAAIVIDRSDAFDAISRAYAYTLQRPFTLAWCLAFAVVIGIAGGALLEGFIAGVTTSLGALDLSAPTGPVSIVSALSRFARGYYPAYFFAAGAAIYLVMRHRVDGQAIDENATNTAPDSQTA</sequence>
<proteinExistence type="predicted"/>
<feature type="transmembrane region" description="Helical" evidence="1">
    <location>
        <begin position="239"/>
        <end position="259"/>
    </location>
</feature>
<gene>
    <name evidence="2" type="ORF">Pla111_14330</name>
</gene>
<accession>A0A5C5WAV3</accession>
<dbReference type="RefSeq" id="WP_146572678.1">
    <property type="nucleotide sequence ID" value="NZ_SJPH01000002.1"/>
</dbReference>
<protein>
    <submittedName>
        <fullName evidence="2">Uncharacterized protein</fullName>
    </submittedName>
</protein>
<evidence type="ECO:0000313" key="3">
    <source>
        <dbReference type="Proteomes" id="UP000318995"/>
    </source>
</evidence>
<keyword evidence="3" id="KW-1185">Reference proteome</keyword>
<reference evidence="2 3" key="1">
    <citation type="submission" date="2019-02" db="EMBL/GenBank/DDBJ databases">
        <title>Deep-cultivation of Planctomycetes and their phenomic and genomic characterization uncovers novel biology.</title>
        <authorList>
            <person name="Wiegand S."/>
            <person name="Jogler M."/>
            <person name="Boedeker C."/>
            <person name="Pinto D."/>
            <person name="Vollmers J."/>
            <person name="Rivas-Marin E."/>
            <person name="Kohn T."/>
            <person name="Peeters S.H."/>
            <person name="Heuer A."/>
            <person name="Rast P."/>
            <person name="Oberbeckmann S."/>
            <person name="Bunk B."/>
            <person name="Jeske O."/>
            <person name="Meyerdierks A."/>
            <person name="Storesund J.E."/>
            <person name="Kallscheuer N."/>
            <person name="Luecker S."/>
            <person name="Lage O.M."/>
            <person name="Pohl T."/>
            <person name="Merkel B.J."/>
            <person name="Hornburger P."/>
            <person name="Mueller R.-W."/>
            <person name="Bruemmer F."/>
            <person name="Labrenz M."/>
            <person name="Spormann A.M."/>
            <person name="Op Den Camp H."/>
            <person name="Overmann J."/>
            <person name="Amann R."/>
            <person name="Jetten M.S.M."/>
            <person name="Mascher T."/>
            <person name="Medema M.H."/>
            <person name="Devos D.P."/>
            <person name="Kaster A.-K."/>
            <person name="Ovreas L."/>
            <person name="Rohde M."/>
            <person name="Galperin M.Y."/>
            <person name="Jogler C."/>
        </authorList>
    </citation>
    <scope>NUCLEOTIDE SEQUENCE [LARGE SCALE GENOMIC DNA]</scope>
    <source>
        <strain evidence="2 3">Pla111</strain>
    </source>
</reference>
<name>A0A5C5WAV3_9BACT</name>
<comment type="caution">
    <text evidence="2">The sequence shown here is derived from an EMBL/GenBank/DDBJ whole genome shotgun (WGS) entry which is preliminary data.</text>
</comment>
<dbReference type="AlphaFoldDB" id="A0A5C5WAV3"/>
<feature type="transmembrane region" description="Helical" evidence="1">
    <location>
        <begin position="294"/>
        <end position="311"/>
    </location>
</feature>
<feature type="transmembrane region" description="Helical" evidence="1">
    <location>
        <begin position="187"/>
        <end position="218"/>
    </location>
</feature>
<organism evidence="2 3">
    <name type="scientific">Botrimarina hoheduenensis</name>
    <dbReference type="NCBI Taxonomy" id="2528000"/>
    <lineage>
        <taxon>Bacteria</taxon>
        <taxon>Pseudomonadati</taxon>
        <taxon>Planctomycetota</taxon>
        <taxon>Planctomycetia</taxon>
        <taxon>Pirellulales</taxon>
        <taxon>Lacipirellulaceae</taxon>
        <taxon>Botrimarina</taxon>
    </lineage>
</organism>
<dbReference type="EMBL" id="SJPH01000002">
    <property type="protein sequence ID" value="TWT47810.1"/>
    <property type="molecule type" value="Genomic_DNA"/>
</dbReference>
<dbReference type="OrthoDB" id="260428at2"/>
<dbReference type="Proteomes" id="UP000318995">
    <property type="component" value="Unassembled WGS sequence"/>
</dbReference>
<keyword evidence="1" id="KW-0472">Membrane</keyword>
<evidence type="ECO:0000313" key="2">
    <source>
        <dbReference type="EMBL" id="TWT47810.1"/>
    </source>
</evidence>
<evidence type="ECO:0000256" key="1">
    <source>
        <dbReference type="SAM" id="Phobius"/>
    </source>
</evidence>
<feature type="transmembrane region" description="Helical" evidence="1">
    <location>
        <begin position="145"/>
        <end position="167"/>
    </location>
</feature>
<feature type="transmembrane region" description="Helical" evidence="1">
    <location>
        <begin position="33"/>
        <end position="58"/>
    </location>
</feature>